<dbReference type="NCBIfam" id="TIGR01167">
    <property type="entry name" value="LPXTG_anchor"/>
    <property type="match status" value="1"/>
</dbReference>
<dbReference type="NCBIfam" id="TIGR01168">
    <property type="entry name" value="YSIRK_signal"/>
    <property type="match status" value="1"/>
</dbReference>
<evidence type="ECO:0000313" key="8">
    <source>
        <dbReference type="Proteomes" id="UP000011912"/>
    </source>
</evidence>
<sequence>MVGKSNINLRREKNSYRTKRFAIRKTKWGVASIAVATLLYFGGNQVVHADSSIQSTSTVAKTATTTSTPAVNDLQAQTTAANREALKDAKQNLDQAVATAEQAGFVVKKDDPTITTGDVSDGRAGKQFVATTTKDYNDQATMIQQQVEADKAKLAQWEQERAEQEKHYDPNQAIPATDVAHVENTFEYNSHAKDVDAYYVEQENGQEKLRPISLTDANFNVLPDQSGQPRNFGENDNPVRLQVNDVTANTVIRIKWTDVLTDVNTGKHYDMIIELSDPILDKRYREGTGYYEIYRDVNSGIVFDRITALKLTKYLVETGTNNVYEGEDYFTQDTLNRQIPAAGVTPYDAPDVARAEFVKPIDGSLAAFIPKGSHIMATPQDISSGNSGAKKLIAKINQTRPADQQLSNTVYYSEGFDKYLAGAESIVFLTKGKASFILGTINPVTNNDADTVHIPRPDDPKKLDFVWRDYSQVGFGILDKSVFQSDVKPTITYHYDELQTPETAVAQRKVSYQYAPEVTGSTPELPATVTQTSSYQRTATVDYAQYLQDGTGVVTTAWQNTTPKQFTQVDTPIQKGYYADRVSVGAVADTAVNVDNAGNTTGVEDEVVTYHTLGNIVPQTKDGHEIPTNDGGNYRTPYNNDPTDPTKATDTPYPEIPGYHPLNGTSVTPWDPGQDTPVVYVADNQELYLRVFDDQTHQQLDSTMVTNKFIGASDAVFPTTDVANNLQRLLAYYQERGYVLHGTLPDGTGYFDRNTQQAQYLDLHLVHGNEVVTNNKTPGQLINPADPNSPTYPTAAQDVMRSVSQRITYSGAGTATPSDKVTTVPEALKRTVTVDKVTGEIVQTTPWSTYTFSNVSSPKIPGYTADQTQAGAGTATAEQPEVSAHVNYAPDYQEVIIRAYDVNNPEHVTMITVPAGLATKIAGHTGEVITVDATVTAIKSALTQAGYVFVKQTQPAQLIFDNTTNTGTGDQEPQYIDLEFVHGSQNLDHNLDTRSDLHGQISRQIRYVYGADVPQKRAGSMAAPTAVQTLATYRDGQQDLVTGQITYTPWQVEADQFAGQTSPELPGYIADQTFVDPAEVQSLAGQPQDGSEVVVTYTATDPETFIKYVDDDNNCEQVGAKVRLMGRTLETITPHYTIPAGYEYVSGKQATYTFTTTENPEIVVHLRHQRQTTTEMTYYHRTVHYQTTDGTEAPQDVVQTSTWTRTVTVDLVTGQVVTQTSWQPTTTEYATVVTPNRTGYMPDRLAVANQAVVPNDMAVTVTYTPIAKQTQVTPTNRNVVPQQVVTAAAPQPTKQVKQAVRAKVALPQTGAETNTMMAVYGLAMAMIGTIWGLFSWKQSQKKHDR</sequence>
<feature type="domain" description="Mub B2-like" evidence="6">
    <location>
        <begin position="795"/>
        <end position="891"/>
    </location>
</feature>
<keyword evidence="4" id="KW-0472">Membrane</keyword>
<feature type="domain" description="Mub B2-like" evidence="6">
    <location>
        <begin position="993"/>
        <end position="1100"/>
    </location>
</feature>
<dbReference type="Gene3D" id="3.10.20.320">
    <property type="entry name" value="Putative peptidoglycan bound protein (lpxtg motif)"/>
    <property type="match status" value="1"/>
</dbReference>
<dbReference type="InterPro" id="IPR041495">
    <property type="entry name" value="Mub_B2"/>
</dbReference>
<dbReference type="PATRIC" id="fig|1227363.6.peg.652"/>
<feature type="domain" description="Mucin binding" evidence="5">
    <location>
        <begin position="893"/>
        <end position="981"/>
    </location>
</feature>
<name>M5J4F7_9LACO</name>
<keyword evidence="2" id="KW-0175">Coiled coil</keyword>
<organism evidence="7 8">
    <name type="scientific">Ligilactobacillus saerimneri 30a</name>
    <dbReference type="NCBI Taxonomy" id="1227363"/>
    <lineage>
        <taxon>Bacteria</taxon>
        <taxon>Bacillati</taxon>
        <taxon>Bacillota</taxon>
        <taxon>Bacilli</taxon>
        <taxon>Lactobacillales</taxon>
        <taxon>Lactobacillaceae</taxon>
        <taxon>Ligilactobacillus</taxon>
    </lineage>
</organism>
<dbReference type="STRING" id="1227363.D271_03335"/>
<evidence type="ECO:0000256" key="4">
    <source>
        <dbReference type="SAM" id="Phobius"/>
    </source>
</evidence>
<dbReference type="RefSeq" id="WP_009553088.1">
    <property type="nucleotide sequence ID" value="NZ_ANAG01000011.1"/>
</dbReference>
<dbReference type="InterPro" id="IPR005877">
    <property type="entry name" value="YSIRK_signal_dom"/>
</dbReference>
<keyword evidence="1" id="KW-0732">Signal</keyword>
<evidence type="ECO:0000256" key="2">
    <source>
        <dbReference type="SAM" id="Coils"/>
    </source>
</evidence>
<feature type="coiled-coil region" evidence="2">
    <location>
        <begin position="140"/>
        <end position="167"/>
    </location>
</feature>
<protein>
    <submittedName>
        <fullName evidence="7">Putative mucus binding protein</fullName>
    </submittedName>
</protein>
<evidence type="ECO:0000256" key="1">
    <source>
        <dbReference type="ARBA" id="ARBA00022729"/>
    </source>
</evidence>
<comment type="caution">
    <text evidence="7">The sequence shown here is derived from an EMBL/GenBank/DDBJ whole genome shotgun (WGS) entry which is preliminary data.</text>
</comment>
<reference evidence="7 8" key="1">
    <citation type="journal article" date="2013" name="Genome Announc.">
        <title>Genome Sequence of Lactobacillus saerimneri 30a (Formerly Lactobacillus sp. Strain 30a), a Reference Lactic Acid Bacterium Strain Producing Biogenic Amines.</title>
        <authorList>
            <person name="Romano A."/>
            <person name="Trip H."/>
            <person name="Campbell-Sills H."/>
            <person name="Bouchez O."/>
            <person name="Sherman D."/>
            <person name="Lolkema J.S."/>
            <person name="Lucas P.M."/>
        </authorList>
    </citation>
    <scope>NUCLEOTIDE SEQUENCE [LARGE SCALE GENOMIC DNA]</scope>
    <source>
        <strain evidence="7 8">30a</strain>
    </source>
</reference>
<keyword evidence="4" id="KW-0812">Transmembrane</keyword>
<dbReference type="InterPro" id="IPR041558">
    <property type="entry name" value="MucBP_2"/>
</dbReference>
<dbReference type="Pfam" id="PF17965">
    <property type="entry name" value="MucBP_2"/>
    <property type="match status" value="2"/>
</dbReference>
<dbReference type="Pfam" id="PF17966">
    <property type="entry name" value="Muc_B2"/>
    <property type="match status" value="4"/>
</dbReference>
<evidence type="ECO:0000259" key="6">
    <source>
        <dbReference type="Pfam" id="PF17966"/>
    </source>
</evidence>
<keyword evidence="8" id="KW-1185">Reference proteome</keyword>
<keyword evidence="4" id="KW-1133">Transmembrane helix</keyword>
<evidence type="ECO:0000259" key="5">
    <source>
        <dbReference type="Pfam" id="PF17965"/>
    </source>
</evidence>
<feature type="domain" description="Mucin binding" evidence="5">
    <location>
        <begin position="685"/>
        <end position="767"/>
    </location>
</feature>
<dbReference type="Gene3D" id="2.60.40.4300">
    <property type="match status" value="4"/>
</dbReference>
<evidence type="ECO:0000313" key="7">
    <source>
        <dbReference type="EMBL" id="EKW99158.1"/>
    </source>
</evidence>
<dbReference type="EMBL" id="ANAG01000011">
    <property type="protein sequence ID" value="EKW99158.1"/>
    <property type="molecule type" value="Genomic_DNA"/>
</dbReference>
<evidence type="ECO:0000256" key="3">
    <source>
        <dbReference type="SAM" id="MobiDB-lite"/>
    </source>
</evidence>
<feature type="region of interest" description="Disordered" evidence="3">
    <location>
        <begin position="618"/>
        <end position="646"/>
    </location>
</feature>
<proteinExistence type="predicted"/>
<feature type="domain" description="Mub B2-like" evidence="6">
    <location>
        <begin position="1171"/>
        <end position="1266"/>
    </location>
</feature>
<gene>
    <name evidence="7" type="ORF">D271_03335</name>
</gene>
<accession>M5J4F7</accession>
<feature type="domain" description="Mub B2-like" evidence="6">
    <location>
        <begin position="499"/>
        <end position="595"/>
    </location>
</feature>
<dbReference type="Proteomes" id="UP000011912">
    <property type="component" value="Unassembled WGS sequence"/>
</dbReference>
<feature type="transmembrane region" description="Helical" evidence="4">
    <location>
        <begin position="1317"/>
        <end position="1336"/>
    </location>
</feature>